<accession>A0A0G0MZX1</accession>
<feature type="DNA-binding region" description="OmpR/PhoB-type" evidence="2">
    <location>
        <begin position="222"/>
        <end position="323"/>
    </location>
</feature>
<dbReference type="EMBL" id="LBUT01000007">
    <property type="protein sequence ID" value="KKQ70411.1"/>
    <property type="molecule type" value="Genomic_DNA"/>
</dbReference>
<sequence length="323" mass="37468">MDDFENFLLKSRQSKLTNYANLFNSHQSLSVSALPGYGKSLIFTNILPYFLSQNFPDKFSTHLISCLDSNFAEIIYDLEFDQQHIHLLIIDDLTPFTINSTFLPLWDYLWAKRTALQRRLVFLFLTNQPIEPSLLGRLGFCYLENQKSLRPFSLDETAHFIHSVTSNKFKTDQIQQIYSVSSGNLRLIKSMVKEMDNGSSFDDLLKNPSPRISFFFNQIQSETPLSSEELKIQFPQFAAYFSPKPVSNLDISLTALEKRLFDLLLKNQGQILTRQAIVESVWSESKQFDLYDHSIDQLVYRLKNKLKGKFRIRSLKGRGFVLD</sequence>
<evidence type="ECO:0000313" key="4">
    <source>
        <dbReference type="EMBL" id="KKQ70411.1"/>
    </source>
</evidence>
<name>A0A0G0MZX1_9BACT</name>
<dbReference type="CDD" id="cd00383">
    <property type="entry name" value="trans_reg_C"/>
    <property type="match status" value="1"/>
</dbReference>
<proteinExistence type="predicted"/>
<dbReference type="GO" id="GO:0000160">
    <property type="term" value="P:phosphorelay signal transduction system"/>
    <property type="evidence" value="ECO:0007669"/>
    <property type="project" value="InterPro"/>
</dbReference>
<evidence type="ECO:0000256" key="1">
    <source>
        <dbReference type="ARBA" id="ARBA00023125"/>
    </source>
</evidence>
<dbReference type="Proteomes" id="UP000034406">
    <property type="component" value="Unassembled WGS sequence"/>
</dbReference>
<reference evidence="4 5" key="1">
    <citation type="journal article" date="2015" name="Nature">
        <title>rRNA introns, odd ribosomes, and small enigmatic genomes across a large radiation of phyla.</title>
        <authorList>
            <person name="Brown C.T."/>
            <person name="Hug L.A."/>
            <person name="Thomas B.C."/>
            <person name="Sharon I."/>
            <person name="Castelle C.J."/>
            <person name="Singh A."/>
            <person name="Wilkins M.J."/>
            <person name="Williams K.H."/>
            <person name="Banfield J.F."/>
        </authorList>
    </citation>
    <scope>NUCLEOTIDE SEQUENCE [LARGE SCALE GENOMIC DNA]</scope>
</reference>
<dbReference type="PROSITE" id="PS51755">
    <property type="entry name" value="OMPR_PHOB"/>
    <property type="match status" value="1"/>
</dbReference>
<dbReference type="InterPro" id="IPR001867">
    <property type="entry name" value="OmpR/PhoB-type_DNA-bd"/>
</dbReference>
<dbReference type="AlphaFoldDB" id="A0A0G0MZX1"/>
<dbReference type="GO" id="GO:0003677">
    <property type="term" value="F:DNA binding"/>
    <property type="evidence" value="ECO:0007669"/>
    <property type="project" value="UniProtKB-UniRule"/>
</dbReference>
<evidence type="ECO:0000256" key="2">
    <source>
        <dbReference type="PROSITE-ProRule" id="PRU01091"/>
    </source>
</evidence>
<protein>
    <submittedName>
        <fullName evidence="4">Na/Pi-cotransporter</fullName>
    </submittedName>
</protein>
<dbReference type="Gene3D" id="1.10.10.10">
    <property type="entry name" value="Winged helix-like DNA-binding domain superfamily/Winged helix DNA-binding domain"/>
    <property type="match status" value="1"/>
</dbReference>
<gene>
    <name evidence="4" type="ORF">US90_C0007G0024</name>
</gene>
<dbReference type="InterPro" id="IPR016032">
    <property type="entry name" value="Sig_transdc_resp-reg_C-effctor"/>
</dbReference>
<dbReference type="InterPro" id="IPR036388">
    <property type="entry name" value="WH-like_DNA-bd_sf"/>
</dbReference>
<evidence type="ECO:0000313" key="5">
    <source>
        <dbReference type="Proteomes" id="UP000034406"/>
    </source>
</evidence>
<dbReference type="GO" id="GO:0006355">
    <property type="term" value="P:regulation of DNA-templated transcription"/>
    <property type="evidence" value="ECO:0007669"/>
    <property type="project" value="InterPro"/>
</dbReference>
<dbReference type="SUPFAM" id="SSF46894">
    <property type="entry name" value="C-terminal effector domain of the bipartite response regulators"/>
    <property type="match status" value="1"/>
</dbReference>
<comment type="caution">
    <text evidence="4">The sequence shown here is derived from an EMBL/GenBank/DDBJ whole genome shotgun (WGS) entry which is preliminary data.</text>
</comment>
<evidence type="ECO:0000259" key="3">
    <source>
        <dbReference type="PROSITE" id="PS51755"/>
    </source>
</evidence>
<organism evidence="4 5">
    <name type="scientific">Candidatus Shapirobacteria bacterium GW2011_GWE2_38_30</name>
    <dbReference type="NCBI Taxonomy" id="1618490"/>
    <lineage>
        <taxon>Bacteria</taxon>
        <taxon>Candidatus Shapironibacteriota</taxon>
    </lineage>
</organism>
<dbReference type="SMART" id="SM00862">
    <property type="entry name" value="Trans_reg_C"/>
    <property type="match status" value="1"/>
</dbReference>
<dbReference type="Pfam" id="PF00486">
    <property type="entry name" value="Trans_reg_C"/>
    <property type="match status" value="1"/>
</dbReference>
<keyword evidence="1 2" id="KW-0238">DNA-binding</keyword>
<feature type="domain" description="OmpR/PhoB-type" evidence="3">
    <location>
        <begin position="222"/>
        <end position="323"/>
    </location>
</feature>
<dbReference type="STRING" id="1618490.US90_C0007G0024"/>